<keyword evidence="1" id="KW-0479">Metal-binding</keyword>
<dbReference type="GO" id="GO:0005634">
    <property type="term" value="C:nucleus"/>
    <property type="evidence" value="ECO:0007669"/>
    <property type="project" value="InterPro"/>
</dbReference>
<sequence length="830" mass="92969">MDFPRPSPAASSVPAEAVGISDDLSASAVWDWGNLLDFAIETDDSLILPWDAPDLSQPPYLRPPLSDAETHADPAPVLLPPAGSSNRVRKRDPRLVCANYLAGRVPCACPELDEKELEGDEEEQVFGGRKRARAGVVNVGVRCQVPGCEADIKDLKGYHRRHRVCLRCANASSVMLDGEEKRYCQQCGKFHVLLDFDEGKRSCRRKLEKHNRRRRRKPTDSNNVVEKEKQSQAEPPEDVFLDTDQLQETPKGSASNAVDNGEISKVIDGEMFLDCENGNGFPGCSITSLEQAQTNSTPSFAASVDACADDRIGHPKSAFSSTICDNKTSYSSMCPTGRISFKLYDWNPAEFPRRLRHQIFQWLASMPVELEGYIRPGCTILTVFIAMPQHMWDKLSQNGALYIKQLINAPESLLSGRGNVLIYLSSMIVHVLKDGTSHIKMEVNAPRLHYVHPTYFEAGKAVEFIACGSNLDQPKLRFLVSFGGKYLLCSAYRVISNQKVRCYGVNSVVSSSDCGHEMFRINIKQTTPEVFGPAFIEVENESGISNFIPILIGDKQLCSELKNFHGALTYYPNAREDNSVSNAVFDNAAFSKVNVTKQIDMSDLLVDIAWLLNEPCKDYNKSFLGSLNVQRLKYILQFSMQNELISVLKVILKNASIMIHEVGFQKSENLTVSSDFGELLEYMKIAREFLNQRIQHKERTKLNAGHSNFLETLPINHLENADLAEERRRNGHALVSTATMLSVDSDENNPLLPKDKTCSMMSFLHLHSYWPSKYWTTNMFSPPTTTRLPALFVIGSFVMCFVVCIILLDPHKASDFAVFMGRYSLRISNQ</sequence>
<keyword evidence="6" id="KW-0812">Transmembrane</keyword>
<evidence type="ECO:0000259" key="7">
    <source>
        <dbReference type="PROSITE" id="PS51141"/>
    </source>
</evidence>
<feature type="domain" description="SBP-type" evidence="7">
    <location>
        <begin position="140"/>
        <end position="217"/>
    </location>
</feature>
<dbReference type="Pfam" id="PF26102">
    <property type="entry name" value="Ig_SPL7"/>
    <property type="match status" value="1"/>
</dbReference>
<dbReference type="SMR" id="A0A8T3A5T1"/>
<evidence type="ECO:0000256" key="6">
    <source>
        <dbReference type="SAM" id="Phobius"/>
    </source>
</evidence>
<feature type="transmembrane region" description="Helical" evidence="6">
    <location>
        <begin position="788"/>
        <end position="808"/>
    </location>
</feature>
<dbReference type="GO" id="GO:0008270">
    <property type="term" value="F:zinc ion binding"/>
    <property type="evidence" value="ECO:0007669"/>
    <property type="project" value="UniProtKB-KW"/>
</dbReference>
<dbReference type="GO" id="GO:0003677">
    <property type="term" value="F:DNA binding"/>
    <property type="evidence" value="ECO:0007669"/>
    <property type="project" value="InterPro"/>
</dbReference>
<evidence type="ECO:0000313" key="8">
    <source>
        <dbReference type="EMBL" id="KAI0489439.1"/>
    </source>
</evidence>
<evidence type="ECO:0000256" key="3">
    <source>
        <dbReference type="ARBA" id="ARBA00022833"/>
    </source>
</evidence>
<organism evidence="8 9">
    <name type="scientific">Dendrobium nobile</name>
    <name type="common">Orchid</name>
    <dbReference type="NCBI Taxonomy" id="94219"/>
    <lineage>
        <taxon>Eukaryota</taxon>
        <taxon>Viridiplantae</taxon>
        <taxon>Streptophyta</taxon>
        <taxon>Embryophyta</taxon>
        <taxon>Tracheophyta</taxon>
        <taxon>Spermatophyta</taxon>
        <taxon>Magnoliopsida</taxon>
        <taxon>Liliopsida</taxon>
        <taxon>Asparagales</taxon>
        <taxon>Orchidaceae</taxon>
        <taxon>Epidendroideae</taxon>
        <taxon>Malaxideae</taxon>
        <taxon>Dendrobiinae</taxon>
        <taxon>Dendrobium</taxon>
    </lineage>
</organism>
<accession>A0A8T3A5T1</accession>
<feature type="compositionally biased region" description="Basic residues" evidence="5">
    <location>
        <begin position="207"/>
        <end position="217"/>
    </location>
</feature>
<keyword evidence="9" id="KW-1185">Reference proteome</keyword>
<reference evidence="8" key="1">
    <citation type="journal article" date="2022" name="Front. Genet.">
        <title>Chromosome-Scale Assembly of the Dendrobium nobile Genome Provides Insights Into the Molecular Mechanism of the Biosynthesis of the Medicinal Active Ingredient of Dendrobium.</title>
        <authorList>
            <person name="Xu Q."/>
            <person name="Niu S.-C."/>
            <person name="Li K.-L."/>
            <person name="Zheng P.-J."/>
            <person name="Zhang X.-J."/>
            <person name="Jia Y."/>
            <person name="Liu Y."/>
            <person name="Niu Y.-X."/>
            <person name="Yu L.-H."/>
            <person name="Chen D.-F."/>
            <person name="Zhang G.-Q."/>
        </authorList>
    </citation>
    <scope>NUCLEOTIDE SEQUENCE</scope>
    <source>
        <tissue evidence="8">Leaf</tissue>
    </source>
</reference>
<dbReference type="InterPro" id="IPR044817">
    <property type="entry name" value="SBP-like"/>
</dbReference>
<dbReference type="PROSITE" id="PS51141">
    <property type="entry name" value="ZF_SBP"/>
    <property type="match status" value="1"/>
</dbReference>
<evidence type="ECO:0000256" key="1">
    <source>
        <dbReference type="ARBA" id="ARBA00022723"/>
    </source>
</evidence>
<keyword evidence="6" id="KW-0472">Membrane</keyword>
<proteinExistence type="predicted"/>
<dbReference type="AlphaFoldDB" id="A0A8T3A5T1"/>
<feature type="region of interest" description="Disordered" evidence="5">
    <location>
        <begin position="207"/>
        <end position="239"/>
    </location>
</feature>
<dbReference type="Pfam" id="PF03110">
    <property type="entry name" value="SBP"/>
    <property type="match status" value="1"/>
</dbReference>
<dbReference type="PANTHER" id="PTHR31251:SF108">
    <property type="entry name" value="SQUAMOSA PROMOTER-BINDING-LIKE PROTEIN 7"/>
    <property type="match status" value="1"/>
</dbReference>
<dbReference type="Gene3D" id="4.10.1100.10">
    <property type="entry name" value="Transcription factor, SBP-box domain"/>
    <property type="match status" value="1"/>
</dbReference>
<dbReference type="SUPFAM" id="SSF103612">
    <property type="entry name" value="SBT domain"/>
    <property type="match status" value="1"/>
</dbReference>
<protein>
    <recommendedName>
        <fullName evidence="7">SBP-type domain-containing protein</fullName>
    </recommendedName>
</protein>
<dbReference type="PANTHER" id="PTHR31251">
    <property type="entry name" value="SQUAMOSA PROMOTER-BINDING-LIKE PROTEIN 4"/>
    <property type="match status" value="1"/>
</dbReference>
<dbReference type="InterPro" id="IPR004333">
    <property type="entry name" value="SBP_dom"/>
</dbReference>
<keyword evidence="3" id="KW-0862">Zinc</keyword>
<evidence type="ECO:0000313" key="9">
    <source>
        <dbReference type="Proteomes" id="UP000829196"/>
    </source>
</evidence>
<gene>
    <name evidence="8" type="ORF">KFK09_029282</name>
</gene>
<name>A0A8T3A5T1_DENNO</name>
<keyword evidence="6" id="KW-1133">Transmembrane helix</keyword>
<dbReference type="Proteomes" id="UP000829196">
    <property type="component" value="Unassembled WGS sequence"/>
</dbReference>
<evidence type="ECO:0000256" key="5">
    <source>
        <dbReference type="SAM" id="MobiDB-lite"/>
    </source>
</evidence>
<feature type="region of interest" description="Disordered" evidence="5">
    <location>
        <begin position="59"/>
        <end position="86"/>
    </location>
</feature>
<comment type="caution">
    <text evidence="8">The sequence shown here is derived from an EMBL/GenBank/DDBJ whole genome shotgun (WGS) entry which is preliminary data.</text>
</comment>
<dbReference type="OrthoDB" id="514967at2759"/>
<dbReference type="InterPro" id="IPR036893">
    <property type="entry name" value="SBP_sf"/>
</dbReference>
<keyword evidence="2 4" id="KW-0863">Zinc-finger</keyword>
<dbReference type="EMBL" id="JAGYWB010000019">
    <property type="protein sequence ID" value="KAI0489439.1"/>
    <property type="molecule type" value="Genomic_DNA"/>
</dbReference>
<evidence type="ECO:0000256" key="4">
    <source>
        <dbReference type="PROSITE-ProRule" id="PRU00470"/>
    </source>
</evidence>
<evidence type="ECO:0000256" key="2">
    <source>
        <dbReference type="ARBA" id="ARBA00022771"/>
    </source>
</evidence>